<gene>
    <name evidence="1" type="ORF">POM88_049558</name>
</gene>
<evidence type="ECO:0008006" key="3">
    <source>
        <dbReference type="Google" id="ProtNLM"/>
    </source>
</evidence>
<evidence type="ECO:0000313" key="2">
    <source>
        <dbReference type="Proteomes" id="UP001237642"/>
    </source>
</evidence>
<organism evidence="1 2">
    <name type="scientific">Heracleum sosnowskyi</name>
    <dbReference type="NCBI Taxonomy" id="360622"/>
    <lineage>
        <taxon>Eukaryota</taxon>
        <taxon>Viridiplantae</taxon>
        <taxon>Streptophyta</taxon>
        <taxon>Embryophyta</taxon>
        <taxon>Tracheophyta</taxon>
        <taxon>Spermatophyta</taxon>
        <taxon>Magnoliopsida</taxon>
        <taxon>eudicotyledons</taxon>
        <taxon>Gunneridae</taxon>
        <taxon>Pentapetalae</taxon>
        <taxon>asterids</taxon>
        <taxon>campanulids</taxon>
        <taxon>Apiales</taxon>
        <taxon>Apiaceae</taxon>
        <taxon>Apioideae</taxon>
        <taxon>apioid superclade</taxon>
        <taxon>Tordylieae</taxon>
        <taxon>Tordyliinae</taxon>
        <taxon>Heracleum</taxon>
    </lineage>
</organism>
<dbReference type="Proteomes" id="UP001237642">
    <property type="component" value="Unassembled WGS sequence"/>
</dbReference>
<comment type="caution">
    <text evidence="1">The sequence shown here is derived from an EMBL/GenBank/DDBJ whole genome shotgun (WGS) entry which is preliminary data.</text>
</comment>
<evidence type="ECO:0000313" key="1">
    <source>
        <dbReference type="EMBL" id="KAK1356302.1"/>
    </source>
</evidence>
<accession>A0AAD8GVV0</accession>
<sequence>MKSNTKLYYSIIDTWSTILNDSENYKADESPMRLFCTVGGLIWSLDLNKKVALTYPIFESNVNDMLSKYPTRKLQHVDMGEDSKAYYGKIPSILHSHFVKYLQWKGFQIKSQIVRKLKPSYLSMPWQTKRNSNDCGIFRMRHMETYKGDPKNWEADLRKEGSGQYKQIFKLRAKYNNAILSSGINEKRNKVITEAQDLFKDDAHHTLIKVAKTKVGNAEGSNKKSVTFSSKLTTKFDVA</sequence>
<reference evidence="1" key="1">
    <citation type="submission" date="2023-02" db="EMBL/GenBank/DDBJ databases">
        <title>Genome of toxic invasive species Heracleum sosnowskyi carries increased number of genes despite the absence of recent whole-genome duplications.</title>
        <authorList>
            <person name="Schelkunov M."/>
            <person name="Shtratnikova V."/>
            <person name="Makarenko M."/>
            <person name="Klepikova A."/>
            <person name="Omelchenko D."/>
            <person name="Novikova G."/>
            <person name="Obukhova E."/>
            <person name="Bogdanov V."/>
            <person name="Penin A."/>
            <person name="Logacheva M."/>
        </authorList>
    </citation>
    <scope>NUCLEOTIDE SEQUENCE</scope>
    <source>
        <strain evidence="1">Hsosn_3</strain>
        <tissue evidence="1">Leaf</tissue>
    </source>
</reference>
<keyword evidence="2" id="KW-1185">Reference proteome</keyword>
<dbReference type="AlphaFoldDB" id="A0AAD8GVV0"/>
<protein>
    <recommendedName>
        <fullName evidence="3">Ubiquitin-like protease family profile domain-containing protein</fullName>
    </recommendedName>
</protein>
<name>A0AAD8GVV0_9APIA</name>
<dbReference type="EMBL" id="JAUIZM010000011">
    <property type="protein sequence ID" value="KAK1356302.1"/>
    <property type="molecule type" value="Genomic_DNA"/>
</dbReference>
<reference evidence="1" key="2">
    <citation type="submission" date="2023-05" db="EMBL/GenBank/DDBJ databases">
        <authorList>
            <person name="Schelkunov M.I."/>
        </authorList>
    </citation>
    <scope>NUCLEOTIDE SEQUENCE</scope>
    <source>
        <strain evidence="1">Hsosn_3</strain>
        <tissue evidence="1">Leaf</tissue>
    </source>
</reference>
<proteinExistence type="predicted"/>